<dbReference type="OrthoDB" id="429143at2759"/>
<protein>
    <submittedName>
        <fullName evidence="2">FAD dependent oxidoreductase</fullName>
    </submittedName>
</protein>
<dbReference type="GO" id="GO:0005737">
    <property type="term" value="C:cytoplasm"/>
    <property type="evidence" value="ECO:0007669"/>
    <property type="project" value="TreeGrafter"/>
</dbReference>
<dbReference type="SUPFAM" id="SSF51905">
    <property type="entry name" value="FAD/NAD(P)-binding domain"/>
    <property type="match status" value="1"/>
</dbReference>
<dbReference type="Pfam" id="PF01266">
    <property type="entry name" value="DAO"/>
    <property type="match status" value="1"/>
</dbReference>
<keyword evidence="3" id="KW-1185">Reference proteome</keyword>
<dbReference type="InterPro" id="IPR006076">
    <property type="entry name" value="FAD-dep_OxRdtase"/>
</dbReference>
<evidence type="ECO:0000313" key="3">
    <source>
        <dbReference type="Proteomes" id="UP000800096"/>
    </source>
</evidence>
<dbReference type="AlphaFoldDB" id="A0A6A5QW11"/>
<dbReference type="PANTHER" id="PTHR13847:SF284">
    <property type="entry name" value="FAD DEPENDENT OXIDOREDUCTASE DOMAIN-CONTAINING PROTEIN"/>
    <property type="match status" value="1"/>
</dbReference>
<evidence type="ECO:0000313" key="2">
    <source>
        <dbReference type="EMBL" id="KAF1919895.1"/>
    </source>
</evidence>
<gene>
    <name evidence="2" type="ORF">BDU57DRAFT_513205</name>
</gene>
<feature type="domain" description="FAD dependent oxidoreductase" evidence="1">
    <location>
        <begin position="44"/>
        <end position="443"/>
    </location>
</feature>
<dbReference type="Proteomes" id="UP000800096">
    <property type="component" value="Unassembled WGS sequence"/>
</dbReference>
<name>A0A6A5QW11_AMPQU</name>
<dbReference type="InterPro" id="IPR036188">
    <property type="entry name" value="FAD/NAD-bd_sf"/>
</dbReference>
<proteinExistence type="predicted"/>
<dbReference type="Gene3D" id="3.50.50.60">
    <property type="entry name" value="FAD/NAD(P)-binding domain"/>
    <property type="match status" value="1"/>
</dbReference>
<organism evidence="2 3">
    <name type="scientific">Ampelomyces quisqualis</name>
    <name type="common">Powdery mildew agent</name>
    <dbReference type="NCBI Taxonomy" id="50730"/>
    <lineage>
        <taxon>Eukaryota</taxon>
        <taxon>Fungi</taxon>
        <taxon>Dikarya</taxon>
        <taxon>Ascomycota</taxon>
        <taxon>Pezizomycotina</taxon>
        <taxon>Dothideomycetes</taxon>
        <taxon>Pleosporomycetidae</taxon>
        <taxon>Pleosporales</taxon>
        <taxon>Pleosporineae</taxon>
        <taxon>Phaeosphaeriaceae</taxon>
        <taxon>Ampelomyces</taxon>
    </lineage>
</organism>
<dbReference type="EMBL" id="ML979133">
    <property type="protein sequence ID" value="KAF1919895.1"/>
    <property type="molecule type" value="Genomic_DNA"/>
</dbReference>
<reference evidence="2" key="1">
    <citation type="journal article" date="2020" name="Stud. Mycol.">
        <title>101 Dothideomycetes genomes: a test case for predicting lifestyles and emergence of pathogens.</title>
        <authorList>
            <person name="Haridas S."/>
            <person name="Albert R."/>
            <person name="Binder M."/>
            <person name="Bloem J."/>
            <person name="Labutti K."/>
            <person name="Salamov A."/>
            <person name="Andreopoulos B."/>
            <person name="Baker S."/>
            <person name="Barry K."/>
            <person name="Bills G."/>
            <person name="Bluhm B."/>
            <person name="Cannon C."/>
            <person name="Castanera R."/>
            <person name="Culley D."/>
            <person name="Daum C."/>
            <person name="Ezra D."/>
            <person name="Gonzalez J."/>
            <person name="Henrissat B."/>
            <person name="Kuo A."/>
            <person name="Liang C."/>
            <person name="Lipzen A."/>
            <person name="Lutzoni F."/>
            <person name="Magnuson J."/>
            <person name="Mondo S."/>
            <person name="Nolan M."/>
            <person name="Ohm R."/>
            <person name="Pangilinan J."/>
            <person name="Park H.-J."/>
            <person name="Ramirez L."/>
            <person name="Alfaro M."/>
            <person name="Sun H."/>
            <person name="Tritt A."/>
            <person name="Yoshinaga Y."/>
            <person name="Zwiers L.-H."/>
            <person name="Turgeon B."/>
            <person name="Goodwin S."/>
            <person name="Spatafora J."/>
            <person name="Crous P."/>
            <person name="Grigoriev I."/>
        </authorList>
    </citation>
    <scope>NUCLEOTIDE SEQUENCE</scope>
    <source>
        <strain evidence="2">HMLAC05119</strain>
    </source>
</reference>
<accession>A0A6A5QW11</accession>
<dbReference type="Gene3D" id="3.30.9.10">
    <property type="entry name" value="D-Amino Acid Oxidase, subunit A, domain 2"/>
    <property type="match status" value="1"/>
</dbReference>
<dbReference type="PANTHER" id="PTHR13847">
    <property type="entry name" value="SARCOSINE DEHYDROGENASE-RELATED"/>
    <property type="match status" value="1"/>
</dbReference>
<sequence length="481" mass="52996">MEQRAQIPVPPPCANPIPSYWHNPKSPLAKTIEPETDNPSHIHDYSIIGSGISGTMIAYNLLLTNPSLRILMLEARETCSGATGRNGGHTKAASYRNYLKNKEELGREEALKIARLEWENIKSTHALAKELGIECESQMCNTVDIMYDQETFEQGKMAIEELRRDAREDERDEGGMAWYVVYESTQENRRKFHVASRNSNPEVNEEEDVAGIFEYSAGRIHAYRFTTSILSLCVQKGLVLATQTPVHSIQPTFNHLWSIHTQFSTLTSKSIILATNAYTPYILPTFQSSIVPLRGQIVAHRPGPSSSLPCPLPTTYSFIYRQGYEYMIPRPVPASMHQQGQDLIIGGGLGRLPSAEATEYGTTNDAVVNPSISTYLRASLPGYFGPEVLGGGHVQADWSGILAATSDGRPFVGGVPEMDGVWVAAGFNGHGMVLCLKSAEALVRKMVGDGWPGWFPVSFEVSEQRLGRKFGGRVDMAVSSD</sequence>
<evidence type="ECO:0000259" key="1">
    <source>
        <dbReference type="Pfam" id="PF01266"/>
    </source>
</evidence>